<dbReference type="Proteomes" id="UP001303046">
    <property type="component" value="Unassembled WGS sequence"/>
</dbReference>
<evidence type="ECO:0000313" key="2">
    <source>
        <dbReference type="Proteomes" id="UP001303046"/>
    </source>
</evidence>
<evidence type="ECO:0000313" key="1">
    <source>
        <dbReference type="EMBL" id="KAK6737939.1"/>
    </source>
</evidence>
<gene>
    <name evidence="1" type="primary">Necator_chrII.g7981</name>
    <name evidence="1" type="ORF">RB195_020187</name>
</gene>
<reference evidence="1 2" key="1">
    <citation type="submission" date="2023-08" db="EMBL/GenBank/DDBJ databases">
        <title>A Necator americanus chromosomal reference genome.</title>
        <authorList>
            <person name="Ilik V."/>
            <person name="Petrzelkova K.J."/>
            <person name="Pardy F."/>
            <person name="Fuh T."/>
            <person name="Niatou-Singa F.S."/>
            <person name="Gouil Q."/>
            <person name="Baker L."/>
            <person name="Ritchie M.E."/>
            <person name="Jex A.R."/>
            <person name="Gazzola D."/>
            <person name="Li H."/>
            <person name="Toshio Fujiwara R."/>
            <person name="Zhan B."/>
            <person name="Aroian R.V."/>
            <person name="Pafco B."/>
            <person name="Schwarz E.M."/>
        </authorList>
    </citation>
    <scope>NUCLEOTIDE SEQUENCE [LARGE SCALE GENOMIC DNA]</scope>
    <source>
        <strain evidence="1 2">Aroian</strain>
        <tissue evidence="1">Whole animal</tissue>
    </source>
</reference>
<protein>
    <submittedName>
        <fullName evidence="1">Uncharacterized protein</fullName>
    </submittedName>
</protein>
<proteinExistence type="predicted"/>
<dbReference type="EMBL" id="JAVFWL010000002">
    <property type="protein sequence ID" value="KAK6737939.1"/>
    <property type="molecule type" value="Genomic_DNA"/>
</dbReference>
<organism evidence="1 2">
    <name type="scientific">Necator americanus</name>
    <name type="common">Human hookworm</name>
    <dbReference type="NCBI Taxonomy" id="51031"/>
    <lineage>
        <taxon>Eukaryota</taxon>
        <taxon>Metazoa</taxon>
        <taxon>Ecdysozoa</taxon>
        <taxon>Nematoda</taxon>
        <taxon>Chromadorea</taxon>
        <taxon>Rhabditida</taxon>
        <taxon>Rhabditina</taxon>
        <taxon>Rhabditomorpha</taxon>
        <taxon>Strongyloidea</taxon>
        <taxon>Ancylostomatidae</taxon>
        <taxon>Bunostominae</taxon>
        <taxon>Necator</taxon>
    </lineage>
</organism>
<accession>A0ABR1CI71</accession>
<comment type="caution">
    <text evidence="1">The sequence shown here is derived from an EMBL/GenBank/DDBJ whole genome shotgun (WGS) entry which is preliminary data.</text>
</comment>
<name>A0ABR1CI71_NECAM</name>
<keyword evidence="2" id="KW-1185">Reference proteome</keyword>
<sequence>MPVVEPITNGAKLRVFLSAIRHIMMYGSETWAAPSTVMERLDCMERKLLRPLLGYSWPRVFTMEAFTQRLMWYTGGRTEVLD</sequence>